<proteinExistence type="predicted"/>
<comment type="caution">
    <text evidence="2">The sequence shown here is derived from an EMBL/GenBank/DDBJ whole genome shotgun (WGS) entry which is preliminary data.</text>
</comment>
<accession>A0A699WCP9</accession>
<dbReference type="EMBL" id="BKCJ011577944">
    <property type="protein sequence ID" value="GFD42591.1"/>
    <property type="molecule type" value="Genomic_DNA"/>
</dbReference>
<sequence>EPAFNDKNPESEVNISLSSSAQSRKQDKKTKKEVKGKCPVESFTRYRDLNAEFED</sequence>
<organism evidence="2">
    <name type="scientific">Tanacetum cinerariifolium</name>
    <name type="common">Dalmatian daisy</name>
    <name type="synonym">Chrysanthemum cinerariifolium</name>
    <dbReference type="NCBI Taxonomy" id="118510"/>
    <lineage>
        <taxon>Eukaryota</taxon>
        <taxon>Viridiplantae</taxon>
        <taxon>Streptophyta</taxon>
        <taxon>Embryophyta</taxon>
        <taxon>Tracheophyta</taxon>
        <taxon>Spermatophyta</taxon>
        <taxon>Magnoliopsida</taxon>
        <taxon>eudicotyledons</taxon>
        <taxon>Gunneridae</taxon>
        <taxon>Pentapetalae</taxon>
        <taxon>asterids</taxon>
        <taxon>campanulids</taxon>
        <taxon>Asterales</taxon>
        <taxon>Asteraceae</taxon>
        <taxon>Asteroideae</taxon>
        <taxon>Anthemideae</taxon>
        <taxon>Anthemidinae</taxon>
        <taxon>Tanacetum</taxon>
    </lineage>
</organism>
<name>A0A699WCP9_TANCI</name>
<evidence type="ECO:0000256" key="1">
    <source>
        <dbReference type="SAM" id="MobiDB-lite"/>
    </source>
</evidence>
<reference evidence="2" key="1">
    <citation type="journal article" date="2019" name="Sci. Rep.">
        <title>Draft genome of Tanacetum cinerariifolium, the natural source of mosquito coil.</title>
        <authorList>
            <person name="Yamashiro T."/>
            <person name="Shiraishi A."/>
            <person name="Satake H."/>
            <person name="Nakayama K."/>
        </authorList>
    </citation>
    <scope>NUCLEOTIDE SEQUENCE</scope>
</reference>
<gene>
    <name evidence="2" type="ORF">Tci_914560</name>
</gene>
<protein>
    <submittedName>
        <fullName evidence="2">Uncharacterized protein</fullName>
    </submittedName>
</protein>
<feature type="compositionally biased region" description="Polar residues" evidence="1">
    <location>
        <begin position="11"/>
        <end position="23"/>
    </location>
</feature>
<feature type="non-terminal residue" evidence="2">
    <location>
        <position position="1"/>
    </location>
</feature>
<dbReference type="AlphaFoldDB" id="A0A699WCP9"/>
<feature type="region of interest" description="Disordered" evidence="1">
    <location>
        <begin position="1"/>
        <end position="36"/>
    </location>
</feature>
<evidence type="ECO:0000313" key="2">
    <source>
        <dbReference type="EMBL" id="GFD42591.1"/>
    </source>
</evidence>